<evidence type="ECO:0000256" key="4">
    <source>
        <dbReference type="ARBA" id="ARBA00022527"/>
    </source>
</evidence>
<dbReference type="Gene3D" id="3.30.200.20">
    <property type="entry name" value="Phosphorylase Kinase, domain 1"/>
    <property type="match status" value="1"/>
</dbReference>
<evidence type="ECO:0000259" key="17">
    <source>
        <dbReference type="PROSITE" id="PS50833"/>
    </source>
</evidence>
<dbReference type="PROSITE" id="PS00108">
    <property type="entry name" value="PROTEIN_KINASE_ST"/>
    <property type="match status" value="1"/>
</dbReference>
<evidence type="ECO:0000256" key="14">
    <source>
        <dbReference type="SAM" id="MobiDB-lite"/>
    </source>
</evidence>
<dbReference type="EC" id="2.7.11.1" evidence="2"/>
<keyword evidence="3" id="KW-1003">Cell membrane</keyword>
<dbReference type="Proteomes" id="UP000317650">
    <property type="component" value="Chromosome 8"/>
</dbReference>
<keyword evidence="10 15" id="KW-1133">Transmembrane helix</keyword>
<dbReference type="InterPro" id="IPR047117">
    <property type="entry name" value="PERK1-13-like"/>
</dbReference>
<dbReference type="InterPro" id="IPR007109">
    <property type="entry name" value="Brix"/>
</dbReference>
<feature type="domain" description="Brix" evidence="17">
    <location>
        <begin position="111"/>
        <end position="280"/>
    </location>
</feature>
<keyword evidence="7" id="KW-0547">Nucleotide-binding</keyword>
<dbReference type="Gene3D" id="1.10.510.10">
    <property type="entry name" value="Transferase(Phosphotransferase) domain 1"/>
    <property type="match status" value="1"/>
</dbReference>
<feature type="region of interest" description="Disordered" evidence="14">
    <location>
        <begin position="1"/>
        <end position="97"/>
    </location>
</feature>
<keyword evidence="8" id="KW-0418">Kinase</keyword>
<evidence type="ECO:0000313" key="19">
    <source>
        <dbReference type="Proteomes" id="UP000317650"/>
    </source>
</evidence>
<dbReference type="Pfam" id="PF04427">
    <property type="entry name" value="Brix"/>
    <property type="match status" value="1"/>
</dbReference>
<evidence type="ECO:0000256" key="7">
    <source>
        <dbReference type="ARBA" id="ARBA00022741"/>
    </source>
</evidence>
<evidence type="ECO:0000259" key="16">
    <source>
        <dbReference type="PROSITE" id="PS50011"/>
    </source>
</evidence>
<dbReference type="InterPro" id="IPR000719">
    <property type="entry name" value="Prot_kinase_dom"/>
</dbReference>
<dbReference type="PANTHER" id="PTHR47982:SF32">
    <property type="entry name" value="NON-SPECIFIC SERINE_THREONINE PROTEIN KINASE"/>
    <property type="match status" value="1"/>
</dbReference>
<organism evidence="18 19">
    <name type="scientific">Musa balbisiana</name>
    <name type="common">Banana</name>
    <dbReference type="NCBI Taxonomy" id="52838"/>
    <lineage>
        <taxon>Eukaryota</taxon>
        <taxon>Viridiplantae</taxon>
        <taxon>Streptophyta</taxon>
        <taxon>Embryophyta</taxon>
        <taxon>Tracheophyta</taxon>
        <taxon>Spermatophyta</taxon>
        <taxon>Magnoliopsida</taxon>
        <taxon>Liliopsida</taxon>
        <taxon>Zingiberales</taxon>
        <taxon>Musaceae</taxon>
        <taxon>Musa</taxon>
    </lineage>
</organism>
<sequence length="928" mass="101045">MGGGGGKRKKAEGSDVDEQETRDKKKTKKGTTLPSMIKNKEKRSAVHAKLKREKKIEKRKQAKAREAAINRALDLGEEATSGEEGAADDREHQGGNDADEFSQVLKQEVTPKILITTNRFNSTRGPAFIQELLSVIPNAHYHKRGTYELKKIVEYAKNKDFTSVVVVHSNRREPDALLIINLPDGPTAHFKLSKLVLRKDIKNHGNPTDHKPELVLNNFTTRLGHRVGRYIFEAKEKKDDSKDKDAKSKNIPQEKVIVRLQECGPRFTLKLRNLQHGTFDSKGGEYEWVHKSTASVVDARRELFWKRLEDVLLKMGKIKMAAFYYSSPPPPPPPVDVSPPDSQPSGYYNPSQPSIPPPTSNADPPSLPPPPPPASQPPSAPVDAYTPPPEPLSPPPPPASSPPPPPPTPELYPPPPSAAPPAVTPPPPLSPPPAAIPPMSPIYYQSPPPPPPSYVPPSSPPLPPPPPPPPALPSPPPNSAPASPLAPPPKTLSPPPPPPPPYISNSTPPVPSSMPPRSPPSLPLPAPIKPNVPSSSNSPKHTGSSHGSSNALKSAANTSETVVTVAVVAGLVMLTFVGAAVWLVKKHKKQFAPAAYRGNLVSASPASSHASGEGGCGCVYKGRLRDGREVAVKQIKVGGAQGEREFKSEVETISRVHHRHLVSLVGYCVSENQRLLVYDYVPNRTLYYHLHGKGMPIMEWTVRVKVAVGAARGIAYLHEDCHPRIIHRDIKSSNILLDYSFEAQVSDFGLARMAVDANAHVTTCVMGTFGYLAPEYATSGKLTSNSDVYSFGVVLLELITGRKPVDTSQPVGDESLVEWARPLLIQALENRDFGDLPDPRLDGNYNKDEMFRMIEIAAACTRHSSTMRPRMGQVVRALESLADLDINNGVRPGQSEVFDSSQQSEEIRMFQKMGFASQEHDSDYSRTN</sequence>
<dbReference type="AlphaFoldDB" id="A0A4S8K7F6"/>
<feature type="compositionally biased region" description="Basic residues" evidence="14">
    <location>
        <begin position="1"/>
        <end position="10"/>
    </location>
</feature>
<dbReference type="PROSITE" id="PS50833">
    <property type="entry name" value="BRIX"/>
    <property type="match status" value="1"/>
</dbReference>
<comment type="caution">
    <text evidence="18">The sequence shown here is derived from an EMBL/GenBank/DDBJ whole genome shotgun (WGS) entry which is preliminary data.</text>
</comment>
<feature type="domain" description="Protein kinase" evidence="16">
    <location>
        <begin position="605"/>
        <end position="881"/>
    </location>
</feature>
<evidence type="ECO:0000256" key="11">
    <source>
        <dbReference type="ARBA" id="ARBA00023136"/>
    </source>
</evidence>
<evidence type="ECO:0000256" key="1">
    <source>
        <dbReference type="ARBA" id="ARBA00004162"/>
    </source>
</evidence>
<evidence type="ECO:0000256" key="13">
    <source>
        <dbReference type="ARBA" id="ARBA00048679"/>
    </source>
</evidence>
<evidence type="ECO:0000256" key="10">
    <source>
        <dbReference type="ARBA" id="ARBA00022989"/>
    </source>
</evidence>
<evidence type="ECO:0000313" key="18">
    <source>
        <dbReference type="EMBL" id="THU70882.1"/>
    </source>
</evidence>
<dbReference type="FunFam" id="1.10.510.10:FF:000173">
    <property type="entry name" value="proline-rich receptor-like protein kinase PERK8"/>
    <property type="match status" value="1"/>
</dbReference>
<reference evidence="18 19" key="1">
    <citation type="journal article" date="2019" name="Nat. Plants">
        <title>Genome sequencing of Musa balbisiana reveals subgenome evolution and function divergence in polyploid bananas.</title>
        <authorList>
            <person name="Yao X."/>
        </authorList>
    </citation>
    <scope>NUCLEOTIDE SEQUENCE [LARGE SCALE GENOMIC DNA]</scope>
    <source>
        <strain evidence="19">cv. DH-PKW</strain>
        <tissue evidence="18">Leaves</tissue>
    </source>
</reference>
<evidence type="ECO:0000256" key="3">
    <source>
        <dbReference type="ARBA" id="ARBA00022475"/>
    </source>
</evidence>
<keyword evidence="5" id="KW-0808">Transferase</keyword>
<evidence type="ECO:0000256" key="15">
    <source>
        <dbReference type="SAM" id="Phobius"/>
    </source>
</evidence>
<comment type="catalytic activity">
    <reaction evidence="13">
        <text>L-seryl-[protein] + ATP = O-phospho-L-seryl-[protein] + ADP + H(+)</text>
        <dbReference type="Rhea" id="RHEA:17989"/>
        <dbReference type="Rhea" id="RHEA-COMP:9863"/>
        <dbReference type="Rhea" id="RHEA-COMP:11604"/>
        <dbReference type="ChEBI" id="CHEBI:15378"/>
        <dbReference type="ChEBI" id="CHEBI:29999"/>
        <dbReference type="ChEBI" id="CHEBI:30616"/>
        <dbReference type="ChEBI" id="CHEBI:83421"/>
        <dbReference type="ChEBI" id="CHEBI:456216"/>
        <dbReference type="EC" id="2.7.11.1"/>
    </reaction>
</comment>
<dbReference type="GO" id="GO:0005886">
    <property type="term" value="C:plasma membrane"/>
    <property type="evidence" value="ECO:0007669"/>
    <property type="project" value="UniProtKB-SubCell"/>
</dbReference>
<evidence type="ECO:0000256" key="9">
    <source>
        <dbReference type="ARBA" id="ARBA00022840"/>
    </source>
</evidence>
<dbReference type="CDD" id="cd14066">
    <property type="entry name" value="STKc_IRAK"/>
    <property type="match status" value="1"/>
</dbReference>
<comment type="catalytic activity">
    <reaction evidence="12">
        <text>L-threonyl-[protein] + ATP = O-phospho-L-threonyl-[protein] + ADP + H(+)</text>
        <dbReference type="Rhea" id="RHEA:46608"/>
        <dbReference type="Rhea" id="RHEA-COMP:11060"/>
        <dbReference type="Rhea" id="RHEA-COMP:11605"/>
        <dbReference type="ChEBI" id="CHEBI:15378"/>
        <dbReference type="ChEBI" id="CHEBI:30013"/>
        <dbReference type="ChEBI" id="CHEBI:30616"/>
        <dbReference type="ChEBI" id="CHEBI:61977"/>
        <dbReference type="ChEBI" id="CHEBI:456216"/>
        <dbReference type="EC" id="2.7.11.1"/>
    </reaction>
</comment>
<protein>
    <recommendedName>
        <fullName evidence="2">non-specific serine/threonine protein kinase</fullName>
        <ecNumber evidence="2">2.7.11.1</ecNumber>
    </recommendedName>
</protein>
<evidence type="ECO:0000256" key="5">
    <source>
        <dbReference type="ARBA" id="ARBA00022679"/>
    </source>
</evidence>
<name>A0A4S8K7F6_MUSBA</name>
<evidence type="ECO:0000256" key="12">
    <source>
        <dbReference type="ARBA" id="ARBA00047899"/>
    </source>
</evidence>
<feature type="compositionally biased region" description="Pro residues" evidence="14">
    <location>
        <begin position="353"/>
        <end position="530"/>
    </location>
</feature>
<evidence type="ECO:0000256" key="6">
    <source>
        <dbReference type="ARBA" id="ARBA00022692"/>
    </source>
</evidence>
<keyword evidence="11 15" id="KW-0472">Membrane</keyword>
<dbReference type="Gene3D" id="3.40.50.10480">
    <property type="entry name" value="Probable brix-domain ribosomal biogenesis protein"/>
    <property type="match status" value="1"/>
</dbReference>
<keyword evidence="4" id="KW-0723">Serine/threonine-protein kinase</keyword>
<proteinExistence type="predicted"/>
<accession>A0A4S8K7F6</accession>
<feature type="transmembrane region" description="Helical" evidence="15">
    <location>
        <begin position="562"/>
        <end position="584"/>
    </location>
</feature>
<dbReference type="STRING" id="52838.A0A4S8K7F6"/>
<comment type="subcellular location">
    <subcellularLocation>
        <location evidence="1">Cell membrane</location>
        <topology evidence="1">Single-pass membrane protein</topology>
    </subcellularLocation>
</comment>
<dbReference type="GO" id="GO:0019843">
    <property type="term" value="F:rRNA binding"/>
    <property type="evidence" value="ECO:0007669"/>
    <property type="project" value="InterPro"/>
</dbReference>
<dbReference type="GO" id="GO:0006364">
    <property type="term" value="P:rRNA processing"/>
    <property type="evidence" value="ECO:0007669"/>
    <property type="project" value="InterPro"/>
</dbReference>
<dbReference type="SMART" id="SM00220">
    <property type="entry name" value="S_TKc"/>
    <property type="match status" value="1"/>
</dbReference>
<feature type="compositionally biased region" description="Low complexity" evidence="14">
    <location>
        <begin position="531"/>
        <end position="540"/>
    </location>
</feature>
<evidence type="ECO:0000256" key="8">
    <source>
        <dbReference type="ARBA" id="ARBA00022777"/>
    </source>
</evidence>
<feature type="region of interest" description="Disordered" evidence="14">
    <location>
        <begin position="329"/>
        <end position="553"/>
    </location>
</feature>
<dbReference type="GO" id="GO:0005524">
    <property type="term" value="F:ATP binding"/>
    <property type="evidence" value="ECO:0007669"/>
    <property type="project" value="UniProtKB-KW"/>
</dbReference>
<keyword evidence="9" id="KW-0067">ATP-binding</keyword>
<dbReference type="InterPro" id="IPR008271">
    <property type="entry name" value="Ser/Thr_kinase_AS"/>
</dbReference>
<keyword evidence="19" id="KW-1185">Reference proteome</keyword>
<dbReference type="PANTHER" id="PTHR47982">
    <property type="entry name" value="PROLINE-RICH RECEPTOR-LIKE PROTEIN KINASE PERK4"/>
    <property type="match status" value="1"/>
</dbReference>
<dbReference type="Pfam" id="PF00069">
    <property type="entry name" value="Pkinase"/>
    <property type="match status" value="1"/>
</dbReference>
<dbReference type="SUPFAM" id="SSF52954">
    <property type="entry name" value="Class II aaRS ABD-related"/>
    <property type="match status" value="1"/>
</dbReference>
<evidence type="ECO:0000256" key="2">
    <source>
        <dbReference type="ARBA" id="ARBA00012513"/>
    </source>
</evidence>
<dbReference type="PROSITE" id="PS50011">
    <property type="entry name" value="PROTEIN_KINASE_DOM"/>
    <property type="match status" value="1"/>
</dbReference>
<feature type="compositionally biased region" description="Basic residues" evidence="14">
    <location>
        <begin position="45"/>
        <end position="62"/>
    </location>
</feature>
<dbReference type="InterPro" id="IPR011009">
    <property type="entry name" value="Kinase-like_dom_sf"/>
</dbReference>
<dbReference type="GO" id="GO:0004674">
    <property type="term" value="F:protein serine/threonine kinase activity"/>
    <property type="evidence" value="ECO:0007669"/>
    <property type="project" value="UniProtKB-KW"/>
</dbReference>
<dbReference type="SMART" id="SM00879">
    <property type="entry name" value="Brix"/>
    <property type="match status" value="1"/>
</dbReference>
<keyword evidence="6 15" id="KW-0812">Transmembrane</keyword>
<dbReference type="SUPFAM" id="SSF56112">
    <property type="entry name" value="Protein kinase-like (PK-like)"/>
    <property type="match status" value="1"/>
</dbReference>
<dbReference type="EMBL" id="PYDT01000002">
    <property type="protein sequence ID" value="THU70882.1"/>
    <property type="molecule type" value="Genomic_DNA"/>
</dbReference>
<feature type="compositionally biased region" description="Polar residues" evidence="14">
    <location>
        <begin position="541"/>
        <end position="553"/>
    </location>
</feature>
<gene>
    <name evidence="18" type="ORF">C4D60_Mb08t29680</name>
</gene>